<keyword evidence="1" id="KW-0732">Signal</keyword>
<organism evidence="2 3">
    <name type="scientific">Glycomyces rhizosphaerae</name>
    <dbReference type="NCBI Taxonomy" id="2054422"/>
    <lineage>
        <taxon>Bacteria</taxon>
        <taxon>Bacillati</taxon>
        <taxon>Actinomycetota</taxon>
        <taxon>Actinomycetes</taxon>
        <taxon>Glycomycetales</taxon>
        <taxon>Glycomycetaceae</taxon>
        <taxon>Glycomyces</taxon>
    </lineage>
</organism>
<feature type="chain" id="PRO_5045337296" description="Secreted protein" evidence="1">
    <location>
        <begin position="42"/>
        <end position="289"/>
    </location>
</feature>
<dbReference type="EMBL" id="JBHRWO010000010">
    <property type="protein sequence ID" value="MFC3492840.1"/>
    <property type="molecule type" value="Genomic_DNA"/>
</dbReference>
<keyword evidence="3" id="KW-1185">Reference proteome</keyword>
<dbReference type="Proteomes" id="UP001595712">
    <property type="component" value="Unassembled WGS sequence"/>
</dbReference>
<evidence type="ECO:0000313" key="2">
    <source>
        <dbReference type="EMBL" id="MFC3492840.1"/>
    </source>
</evidence>
<reference evidence="3" key="1">
    <citation type="journal article" date="2019" name="Int. J. Syst. Evol. Microbiol.">
        <title>The Global Catalogue of Microorganisms (GCM) 10K type strain sequencing project: providing services to taxonomists for standard genome sequencing and annotation.</title>
        <authorList>
            <consortium name="The Broad Institute Genomics Platform"/>
            <consortium name="The Broad Institute Genome Sequencing Center for Infectious Disease"/>
            <person name="Wu L."/>
            <person name="Ma J."/>
        </authorList>
    </citation>
    <scope>NUCLEOTIDE SEQUENCE [LARGE SCALE GENOMIC DNA]</scope>
    <source>
        <strain evidence="3">CGMCC 4.7396</strain>
    </source>
</reference>
<accession>A0ABV7Q055</accession>
<feature type="signal peptide" evidence="1">
    <location>
        <begin position="1"/>
        <end position="41"/>
    </location>
</feature>
<name>A0ABV7Q055_9ACTN</name>
<comment type="caution">
    <text evidence="2">The sequence shown here is derived from an EMBL/GenBank/DDBJ whole genome shotgun (WGS) entry which is preliminary data.</text>
</comment>
<dbReference type="RefSeq" id="WP_387974185.1">
    <property type="nucleotide sequence ID" value="NZ_JBHRWO010000010.1"/>
</dbReference>
<sequence>MGRNTISARHWLPAVKKRTLTALILGAVGTLALALAGPASAAAPTVAYTGQGFIVDTDGTPNLKDERCGLTGQNDADDGGTGLFADWNGPGRSYEAGQSYLVWVLTLNANPSGGVTLHLPDGEVPMVKIGGTWKFAGDYYAYEDLLELPVHATFNTAGIKPTSLKQVNLVVSHGCQEMTGEGAWCSPGYWRNASDASWALTGVARTDRFNATVVPGYYDTASAADPTLTQVLTTPGANTYGAASAPHGLNAFNATGAFLTDQIPGYSFDPARMAQEDACPIDNHGNFKD</sequence>
<evidence type="ECO:0008006" key="4">
    <source>
        <dbReference type="Google" id="ProtNLM"/>
    </source>
</evidence>
<proteinExistence type="predicted"/>
<evidence type="ECO:0000256" key="1">
    <source>
        <dbReference type="SAM" id="SignalP"/>
    </source>
</evidence>
<evidence type="ECO:0000313" key="3">
    <source>
        <dbReference type="Proteomes" id="UP001595712"/>
    </source>
</evidence>
<gene>
    <name evidence="2" type="ORF">ACFO8M_10115</name>
</gene>
<protein>
    <recommendedName>
        <fullName evidence="4">Secreted protein</fullName>
    </recommendedName>
</protein>